<keyword evidence="5" id="KW-0862">Zinc</keyword>
<feature type="region of interest" description="Disordered" evidence="8">
    <location>
        <begin position="86"/>
        <end position="127"/>
    </location>
</feature>
<organism evidence="10 11">
    <name type="scientific">Dioszegia hungarica</name>
    <dbReference type="NCBI Taxonomy" id="4972"/>
    <lineage>
        <taxon>Eukaryota</taxon>
        <taxon>Fungi</taxon>
        <taxon>Dikarya</taxon>
        <taxon>Basidiomycota</taxon>
        <taxon>Agaricomycotina</taxon>
        <taxon>Tremellomycetes</taxon>
        <taxon>Tremellales</taxon>
        <taxon>Bulleribasidiaceae</taxon>
        <taxon>Dioszegia</taxon>
    </lineage>
</organism>
<dbReference type="PROSITE" id="PS50157">
    <property type="entry name" value="ZINC_FINGER_C2H2_2"/>
    <property type="match status" value="2"/>
</dbReference>
<dbReference type="Proteomes" id="UP001164286">
    <property type="component" value="Unassembled WGS sequence"/>
</dbReference>
<dbReference type="CDD" id="cd12148">
    <property type="entry name" value="fungal_TF_MHR"/>
    <property type="match status" value="1"/>
</dbReference>
<dbReference type="PANTHER" id="PTHR40626:SF11">
    <property type="entry name" value="ZINC FINGER PROTEIN YPR022C"/>
    <property type="match status" value="1"/>
</dbReference>
<dbReference type="EMBL" id="JAKWFO010000011">
    <property type="protein sequence ID" value="KAI9633167.1"/>
    <property type="molecule type" value="Genomic_DNA"/>
</dbReference>
<dbReference type="GO" id="GO:0005634">
    <property type="term" value="C:nucleus"/>
    <property type="evidence" value="ECO:0007669"/>
    <property type="project" value="UniProtKB-SubCell"/>
</dbReference>
<evidence type="ECO:0000256" key="4">
    <source>
        <dbReference type="ARBA" id="ARBA00022771"/>
    </source>
</evidence>
<keyword evidence="4 7" id="KW-0863">Zinc-finger</keyword>
<evidence type="ECO:0000259" key="9">
    <source>
        <dbReference type="PROSITE" id="PS50157"/>
    </source>
</evidence>
<feature type="region of interest" description="Disordered" evidence="8">
    <location>
        <begin position="1"/>
        <end position="26"/>
    </location>
</feature>
<dbReference type="GeneID" id="77725175"/>
<reference evidence="10" key="1">
    <citation type="journal article" date="2022" name="G3 (Bethesda)">
        <title>High quality genome of the basidiomycete yeast Dioszegia hungarica PDD-24b-2 isolated from cloud water.</title>
        <authorList>
            <person name="Jarrige D."/>
            <person name="Haridas S."/>
            <person name="Bleykasten-Grosshans C."/>
            <person name="Joly M."/>
            <person name="Nadalig T."/>
            <person name="Sancelme M."/>
            <person name="Vuilleumier S."/>
            <person name="Grigoriev I.V."/>
            <person name="Amato P."/>
            <person name="Bringel F."/>
        </authorList>
    </citation>
    <scope>NUCLEOTIDE SEQUENCE</scope>
    <source>
        <strain evidence="10">PDD-24b-2</strain>
    </source>
</reference>
<dbReference type="Pfam" id="PF04082">
    <property type="entry name" value="Fungal_trans"/>
    <property type="match status" value="1"/>
</dbReference>
<accession>A0AA38H1X7</accession>
<keyword evidence="6" id="KW-0539">Nucleus</keyword>
<keyword evidence="11" id="KW-1185">Reference proteome</keyword>
<dbReference type="GO" id="GO:0000785">
    <property type="term" value="C:chromatin"/>
    <property type="evidence" value="ECO:0007669"/>
    <property type="project" value="TreeGrafter"/>
</dbReference>
<evidence type="ECO:0000313" key="11">
    <source>
        <dbReference type="Proteomes" id="UP001164286"/>
    </source>
</evidence>
<keyword evidence="2" id="KW-0479">Metal-binding</keyword>
<dbReference type="InterPro" id="IPR007219">
    <property type="entry name" value="XnlR_reg_dom"/>
</dbReference>
<dbReference type="GO" id="GO:0000978">
    <property type="term" value="F:RNA polymerase II cis-regulatory region sequence-specific DNA binding"/>
    <property type="evidence" value="ECO:0007669"/>
    <property type="project" value="InterPro"/>
</dbReference>
<comment type="subcellular location">
    <subcellularLocation>
        <location evidence="1">Nucleus</location>
    </subcellularLocation>
</comment>
<feature type="compositionally biased region" description="Low complexity" evidence="8">
    <location>
        <begin position="113"/>
        <end position="127"/>
    </location>
</feature>
<dbReference type="Gene3D" id="3.30.160.60">
    <property type="entry name" value="Classic Zinc Finger"/>
    <property type="match status" value="1"/>
</dbReference>
<dbReference type="PROSITE" id="PS00028">
    <property type="entry name" value="ZINC_FINGER_C2H2_1"/>
    <property type="match status" value="1"/>
</dbReference>
<dbReference type="GO" id="GO:0008270">
    <property type="term" value="F:zinc ion binding"/>
    <property type="evidence" value="ECO:0007669"/>
    <property type="project" value="UniProtKB-KW"/>
</dbReference>
<evidence type="ECO:0000256" key="5">
    <source>
        <dbReference type="ARBA" id="ARBA00022833"/>
    </source>
</evidence>
<evidence type="ECO:0000256" key="1">
    <source>
        <dbReference type="ARBA" id="ARBA00004123"/>
    </source>
</evidence>
<feature type="domain" description="C2H2-type" evidence="9">
    <location>
        <begin position="32"/>
        <end position="57"/>
    </location>
</feature>
<dbReference type="InterPro" id="IPR051059">
    <property type="entry name" value="VerF-like"/>
</dbReference>
<evidence type="ECO:0000256" key="2">
    <source>
        <dbReference type="ARBA" id="ARBA00022723"/>
    </source>
</evidence>
<evidence type="ECO:0000256" key="8">
    <source>
        <dbReference type="SAM" id="MobiDB-lite"/>
    </source>
</evidence>
<dbReference type="GO" id="GO:0006351">
    <property type="term" value="P:DNA-templated transcription"/>
    <property type="evidence" value="ECO:0007669"/>
    <property type="project" value="InterPro"/>
</dbReference>
<sequence length="651" mass="71758">MPSSKSSNSDGDDDVEPEGTATNEKPETVGAFKCDYPSCKKTFTRKDHLIRHQANHSTTIFTCPTCHRPFKRLDLLQRHERRNVCTSEPANSANGGAWSGKGSRTSRGKRARSPSSSSSSGHGTSMMSRANAAASSSYLPSAGIDVGLQLTGFEMFEGWDPVFLPQEDWLPSLTESMAGPYNEPIIPVELPWNMTLTRAQESSARGQELMASVTLASRLQAEYLLYDFSFSVVTDYLRLYWSHVAPSFPFIHRGTLDLDSAPTYLVVLMLITGSVHSTHRQDFSPLITTIRGELVQQCGTDAPVSIFQAFTLCHIYDTWYGNQESLFVAQCMWSTVVAHSRKKGIGVQGASAGEGENEVWANWAKGEERRRAAYCVLMLDTQISAFWNQHSSRQLSIFAHDLPLPCPRSQWDATSAGDWLRARSSTTAASPSTALSGAGRRHARGTYLPGLHPEFRVTQVPEGFSSAILSAMVAQAELQFSVDVDSSLAVQMVLLGLMGTAWDHRIKGGMGIKFKEGAKHWRKLTQDALIHLRATWEGATQHSSSSAETRDMRDTFGISILSVLSDIPMLLALAGAPTICGSALSIRHFADAKKRCRLWAKTDDAFTCLWQSTRYLKQALFADWGVYTPWAVFLTTVRSPLYSPASSINRT</sequence>
<dbReference type="PANTHER" id="PTHR40626">
    <property type="entry name" value="MIP31509P"/>
    <property type="match status" value="1"/>
</dbReference>
<keyword evidence="3" id="KW-0677">Repeat</keyword>
<dbReference type="InterPro" id="IPR013087">
    <property type="entry name" value="Znf_C2H2_type"/>
</dbReference>
<feature type="domain" description="C2H2-type" evidence="9">
    <location>
        <begin position="61"/>
        <end position="90"/>
    </location>
</feature>
<dbReference type="AlphaFoldDB" id="A0AA38H1X7"/>
<evidence type="ECO:0000256" key="6">
    <source>
        <dbReference type="ARBA" id="ARBA00023242"/>
    </source>
</evidence>
<protein>
    <submittedName>
        <fullName evidence="10">Fungal-specific transcription factor domain-containing protein</fullName>
    </submittedName>
</protein>
<gene>
    <name evidence="10" type="ORF">MKK02DRAFT_18583</name>
</gene>
<dbReference type="GO" id="GO:0000981">
    <property type="term" value="F:DNA-binding transcription factor activity, RNA polymerase II-specific"/>
    <property type="evidence" value="ECO:0007669"/>
    <property type="project" value="InterPro"/>
</dbReference>
<evidence type="ECO:0000256" key="3">
    <source>
        <dbReference type="ARBA" id="ARBA00022737"/>
    </source>
</evidence>
<proteinExistence type="predicted"/>
<dbReference type="InterPro" id="IPR036236">
    <property type="entry name" value="Znf_C2H2_sf"/>
</dbReference>
<dbReference type="RefSeq" id="XP_052942944.1">
    <property type="nucleotide sequence ID" value="XM_053085974.1"/>
</dbReference>
<dbReference type="SMART" id="SM00355">
    <property type="entry name" value="ZnF_C2H2"/>
    <property type="match status" value="2"/>
</dbReference>
<dbReference type="Pfam" id="PF00096">
    <property type="entry name" value="zf-C2H2"/>
    <property type="match status" value="2"/>
</dbReference>
<evidence type="ECO:0000256" key="7">
    <source>
        <dbReference type="PROSITE-ProRule" id="PRU00042"/>
    </source>
</evidence>
<evidence type="ECO:0000313" key="10">
    <source>
        <dbReference type="EMBL" id="KAI9633167.1"/>
    </source>
</evidence>
<dbReference type="SUPFAM" id="SSF57667">
    <property type="entry name" value="beta-beta-alpha zinc fingers"/>
    <property type="match status" value="1"/>
</dbReference>
<comment type="caution">
    <text evidence="10">The sequence shown here is derived from an EMBL/GenBank/DDBJ whole genome shotgun (WGS) entry which is preliminary data.</text>
</comment>
<name>A0AA38H1X7_9TREE</name>